<keyword evidence="1" id="KW-0812">Transmembrane</keyword>
<dbReference type="Proteomes" id="UP000294530">
    <property type="component" value="Unassembled WGS sequence"/>
</dbReference>
<comment type="caution">
    <text evidence="2">The sequence shown here is derived from an EMBL/GenBank/DDBJ whole genome shotgun (WGS) entry which is preliminary data.</text>
</comment>
<keyword evidence="1" id="KW-0472">Membrane</keyword>
<feature type="transmembrane region" description="Helical" evidence="1">
    <location>
        <begin position="42"/>
        <end position="62"/>
    </location>
</feature>
<feature type="transmembrane region" description="Helical" evidence="1">
    <location>
        <begin position="109"/>
        <end position="127"/>
    </location>
</feature>
<feature type="transmembrane region" description="Helical" evidence="1">
    <location>
        <begin position="231"/>
        <end position="254"/>
    </location>
</feature>
<accession>A0A976FH96</accession>
<dbReference type="AlphaFoldDB" id="A0A976FH96"/>
<proteinExistence type="predicted"/>
<dbReference type="RefSeq" id="XP_067816252.1">
    <property type="nucleotide sequence ID" value="XM_067967762.1"/>
</dbReference>
<dbReference type="PANTHER" id="PTHR33802:SF2">
    <property type="entry name" value="EF-HAND DOMAIN-CONTAINING PROTEIN"/>
    <property type="match status" value="1"/>
</dbReference>
<dbReference type="EMBL" id="SHOA02000013">
    <property type="protein sequence ID" value="TDH66753.1"/>
    <property type="molecule type" value="Genomic_DNA"/>
</dbReference>
<dbReference type="GeneID" id="94353433"/>
<feature type="transmembrane region" description="Helical" evidence="1">
    <location>
        <begin position="202"/>
        <end position="219"/>
    </location>
</feature>
<dbReference type="OrthoDB" id="110034at2759"/>
<evidence type="ECO:0000313" key="3">
    <source>
        <dbReference type="Proteomes" id="UP000294530"/>
    </source>
</evidence>
<evidence type="ECO:0000256" key="1">
    <source>
        <dbReference type="SAM" id="Phobius"/>
    </source>
</evidence>
<keyword evidence="3" id="KW-1185">Reference proteome</keyword>
<organism evidence="2 3">
    <name type="scientific">Bremia lactucae</name>
    <name type="common">Lettuce downy mildew</name>
    <dbReference type="NCBI Taxonomy" id="4779"/>
    <lineage>
        <taxon>Eukaryota</taxon>
        <taxon>Sar</taxon>
        <taxon>Stramenopiles</taxon>
        <taxon>Oomycota</taxon>
        <taxon>Peronosporomycetes</taxon>
        <taxon>Peronosporales</taxon>
        <taxon>Peronosporaceae</taxon>
        <taxon>Bremia</taxon>
    </lineage>
</organism>
<evidence type="ECO:0000313" key="2">
    <source>
        <dbReference type="EMBL" id="TDH66753.1"/>
    </source>
</evidence>
<sequence>MEGTWFTLINAVLFAVQAVVNIVYAKQLVTVARDYETLITPASYALVLWVLVYAWEAILVIVEVVAPNYSMFADANQPAQLRLCFGATCILNTTWVFLFVFGHVYTSTVLIYALWLAILVLYVYAVNDRKARGGNPFDWVLYMCNEVPISIYFAWVTTIAFTQLAMSIQHSNHDFLGLTTYVSYLCIVILLGMLCSRYAQDSIAGLVIIWYLIGVSVKHVHLPQSIQTMDIAVRACAGEGAAIIASVLVVNLCINLMEER</sequence>
<keyword evidence="1" id="KW-1133">Transmembrane helix</keyword>
<name>A0A976FH96_BRELC</name>
<gene>
    <name evidence="2" type="ORF">CCR75_009723</name>
</gene>
<reference evidence="2 3" key="1">
    <citation type="journal article" date="2021" name="Genome Biol.">
        <title>AFLAP: assembly-free linkage analysis pipeline using k-mers from genome sequencing data.</title>
        <authorList>
            <person name="Fletcher K."/>
            <person name="Zhang L."/>
            <person name="Gil J."/>
            <person name="Han R."/>
            <person name="Cavanaugh K."/>
            <person name="Michelmore R."/>
        </authorList>
    </citation>
    <scope>NUCLEOTIDE SEQUENCE [LARGE SCALE GENOMIC DNA]</scope>
    <source>
        <strain evidence="2 3">SF5</strain>
    </source>
</reference>
<dbReference type="KEGG" id="blac:94353433"/>
<dbReference type="PANTHER" id="PTHR33802">
    <property type="entry name" value="SI:CH211-161H7.5-RELATED"/>
    <property type="match status" value="1"/>
</dbReference>
<protein>
    <submittedName>
        <fullName evidence="2">Uncharacterized protein</fullName>
    </submittedName>
</protein>
<feature type="transmembrane region" description="Helical" evidence="1">
    <location>
        <begin position="175"/>
        <end position="195"/>
    </location>
</feature>
<feature type="transmembrane region" description="Helical" evidence="1">
    <location>
        <begin position="139"/>
        <end position="163"/>
    </location>
</feature>